<accession>A0AAD8ZRM8</accession>
<dbReference type="InterPro" id="IPR056924">
    <property type="entry name" value="SH3_Tf2-1"/>
</dbReference>
<evidence type="ECO:0000313" key="5">
    <source>
        <dbReference type="Proteomes" id="UP001239994"/>
    </source>
</evidence>
<proteinExistence type="predicted"/>
<dbReference type="InterPro" id="IPR000953">
    <property type="entry name" value="Chromo/chromo_shadow_dom"/>
</dbReference>
<dbReference type="Gene3D" id="2.40.50.40">
    <property type="match status" value="1"/>
</dbReference>
<dbReference type="CDD" id="cd00024">
    <property type="entry name" value="CD_CSD"/>
    <property type="match status" value="1"/>
</dbReference>
<dbReference type="Pfam" id="PF00385">
    <property type="entry name" value="Chromo"/>
    <property type="match status" value="1"/>
</dbReference>
<dbReference type="GO" id="GO:0005634">
    <property type="term" value="C:nucleus"/>
    <property type="evidence" value="ECO:0007669"/>
    <property type="project" value="UniProtKB-SubCell"/>
</dbReference>
<dbReference type="PANTHER" id="PTHR46148">
    <property type="entry name" value="CHROMO DOMAIN-CONTAINING PROTEIN"/>
    <property type="match status" value="1"/>
</dbReference>
<comment type="subcellular location">
    <subcellularLocation>
        <location evidence="1">Nucleus</location>
    </subcellularLocation>
</comment>
<protein>
    <recommendedName>
        <fullName evidence="3">Chromo domain-containing protein</fullName>
    </recommendedName>
</protein>
<dbReference type="SUPFAM" id="SSF54160">
    <property type="entry name" value="Chromo domain-like"/>
    <property type="match status" value="1"/>
</dbReference>
<reference evidence="4" key="1">
    <citation type="submission" date="2023-03" db="EMBL/GenBank/DDBJ databases">
        <title>Electrophorus voltai genome.</title>
        <authorList>
            <person name="Bian C."/>
        </authorList>
    </citation>
    <scope>NUCLEOTIDE SEQUENCE</scope>
    <source>
        <strain evidence="4">CB-2022</strain>
        <tissue evidence="4">Muscle</tissue>
    </source>
</reference>
<evidence type="ECO:0000259" key="3">
    <source>
        <dbReference type="PROSITE" id="PS50013"/>
    </source>
</evidence>
<organism evidence="4 5">
    <name type="scientific">Electrophorus voltai</name>
    <dbReference type="NCBI Taxonomy" id="2609070"/>
    <lineage>
        <taxon>Eukaryota</taxon>
        <taxon>Metazoa</taxon>
        <taxon>Chordata</taxon>
        <taxon>Craniata</taxon>
        <taxon>Vertebrata</taxon>
        <taxon>Euteleostomi</taxon>
        <taxon>Actinopterygii</taxon>
        <taxon>Neopterygii</taxon>
        <taxon>Teleostei</taxon>
        <taxon>Ostariophysi</taxon>
        <taxon>Gymnotiformes</taxon>
        <taxon>Gymnotoidei</taxon>
        <taxon>Gymnotidae</taxon>
        <taxon>Electrophorus</taxon>
    </lineage>
</organism>
<evidence type="ECO:0000256" key="2">
    <source>
        <dbReference type="SAM" id="MobiDB-lite"/>
    </source>
</evidence>
<dbReference type="Pfam" id="PF24626">
    <property type="entry name" value="SH3_Tf2-1"/>
    <property type="match status" value="1"/>
</dbReference>
<dbReference type="EMBL" id="JAROKS010000004">
    <property type="protein sequence ID" value="KAK1803917.1"/>
    <property type="molecule type" value="Genomic_DNA"/>
</dbReference>
<dbReference type="InterPro" id="IPR023780">
    <property type="entry name" value="Chromo_domain"/>
</dbReference>
<feature type="domain" description="Chromo" evidence="3">
    <location>
        <begin position="95"/>
        <end position="135"/>
    </location>
</feature>
<keyword evidence="5" id="KW-1185">Reference proteome</keyword>
<evidence type="ECO:0000256" key="1">
    <source>
        <dbReference type="ARBA" id="ARBA00004123"/>
    </source>
</evidence>
<gene>
    <name evidence="4" type="ORF">P4O66_003857</name>
</gene>
<dbReference type="PANTHER" id="PTHR46148:SF57">
    <property type="entry name" value="OS12G0499874 PROTEIN"/>
    <property type="match status" value="1"/>
</dbReference>
<sequence>MDKRRRPAPTYRPGQWVWLSAKELPLRGYTRKLTPLYVGPFKILHRINPVSYRLALPPSLHVHPTFHISRLWPVLCLVGPSDPPGPRMVDGALVYTVKRFLDVWWVRGVVQYLVDWEGYRPEERSWVPSHHILDCDIILALRQACAAGLGTSGAAPSGGGGYSLSQNPDQSVQKKNKGPIEASHQAMSTLPNEKYDNSEHSLLAVRLQITDSTRGVQLKKKEKTMLKPSFAISETLDVGIC</sequence>
<dbReference type="AlphaFoldDB" id="A0AAD8ZRM8"/>
<dbReference type="InterPro" id="IPR016197">
    <property type="entry name" value="Chromo-like_dom_sf"/>
</dbReference>
<name>A0AAD8ZRM8_9TELE</name>
<dbReference type="PROSITE" id="PS50013">
    <property type="entry name" value="CHROMO_2"/>
    <property type="match status" value="1"/>
</dbReference>
<feature type="region of interest" description="Disordered" evidence="2">
    <location>
        <begin position="157"/>
        <end position="182"/>
    </location>
</feature>
<evidence type="ECO:0000313" key="4">
    <source>
        <dbReference type="EMBL" id="KAK1803917.1"/>
    </source>
</evidence>
<dbReference type="Proteomes" id="UP001239994">
    <property type="component" value="Unassembled WGS sequence"/>
</dbReference>
<comment type="caution">
    <text evidence="4">The sequence shown here is derived from an EMBL/GenBank/DDBJ whole genome shotgun (WGS) entry which is preliminary data.</text>
</comment>